<evidence type="ECO:0000313" key="1">
    <source>
        <dbReference type="EMBL" id="ATA67416.1"/>
    </source>
</evidence>
<dbReference type="AlphaFoldDB" id="A0A250E6R9"/>
<name>A0A250E6R9_9FLAO</name>
<dbReference type="EMBL" id="CP022378">
    <property type="protein sequence ID" value="ATA67416.1"/>
    <property type="molecule type" value="Genomic_DNA"/>
</dbReference>
<evidence type="ECO:0000313" key="2">
    <source>
        <dbReference type="Proteomes" id="UP000242855"/>
    </source>
</evidence>
<dbReference type="GeneID" id="96780468"/>
<dbReference type="Gene3D" id="3.80.10.10">
    <property type="entry name" value="Ribonuclease Inhibitor"/>
    <property type="match status" value="1"/>
</dbReference>
<dbReference type="Pfam" id="PF13306">
    <property type="entry name" value="LRR_5"/>
    <property type="match status" value="1"/>
</dbReference>
<reference evidence="1 2" key="1">
    <citation type="journal article" date="2017" name="Genome Announc.">
        <title>Twelve Complete Reference Genomes of Clinical Isolates in the Capnocytophaga Genus.</title>
        <authorList>
            <person name="Villarma A."/>
            <person name="Gulvik C.A."/>
            <person name="Rowe L.A."/>
            <person name="Sheth M."/>
            <person name="Juieng P."/>
            <person name="Nicholson A.C."/>
            <person name="Loparev V.N."/>
            <person name="McQuiston J.R."/>
        </authorList>
    </citation>
    <scope>NUCLEOTIDE SEQUENCE [LARGE SCALE GENOMIC DNA]</scope>
    <source>
        <strain evidence="1 2">G7591</strain>
    </source>
</reference>
<dbReference type="KEGG" id="ccyn:CGC48_01505"/>
<sequence>MKKYVLNQERNTLLKWLDHSSNIVDMQKDTFLKDITIIGECAFLDCITLEEVILPNKLTTIKHGAFLGCQKLTKIHIPDSVTQWEFSAFLCCESLDFSTLPKRIIETKLNQTIDMPDFIERLLYERINF</sequence>
<accession>A0A250E6R9</accession>
<evidence type="ECO:0008006" key="3">
    <source>
        <dbReference type="Google" id="ProtNLM"/>
    </source>
</evidence>
<dbReference type="Proteomes" id="UP000242855">
    <property type="component" value="Chromosome"/>
</dbReference>
<gene>
    <name evidence="1" type="ORF">CGC48_01505</name>
</gene>
<dbReference type="InterPro" id="IPR026906">
    <property type="entry name" value="LRR_5"/>
</dbReference>
<protein>
    <recommendedName>
        <fullName evidence="3">Leucine-rich repeat domain-containing protein</fullName>
    </recommendedName>
</protein>
<dbReference type="SUPFAM" id="SSF52058">
    <property type="entry name" value="L domain-like"/>
    <property type="match status" value="1"/>
</dbReference>
<proteinExistence type="predicted"/>
<dbReference type="InterPro" id="IPR032675">
    <property type="entry name" value="LRR_dom_sf"/>
</dbReference>
<organism evidence="1 2">
    <name type="scientific">Capnocytophaga cynodegmi</name>
    <dbReference type="NCBI Taxonomy" id="28189"/>
    <lineage>
        <taxon>Bacteria</taxon>
        <taxon>Pseudomonadati</taxon>
        <taxon>Bacteroidota</taxon>
        <taxon>Flavobacteriia</taxon>
        <taxon>Flavobacteriales</taxon>
        <taxon>Flavobacteriaceae</taxon>
        <taxon>Capnocytophaga</taxon>
    </lineage>
</organism>
<dbReference type="RefSeq" id="WP_098028174.1">
    <property type="nucleotide sequence ID" value="NZ_CP022378.1"/>
</dbReference>